<reference evidence="3 4" key="1">
    <citation type="submission" date="2020-04" db="EMBL/GenBank/DDBJ databases">
        <title>Novosphingobium sp. TW-4 isolated from soil.</title>
        <authorList>
            <person name="Dahal R.H."/>
            <person name="Chaudhary D.K."/>
        </authorList>
    </citation>
    <scope>NUCLEOTIDE SEQUENCE [LARGE SCALE GENOMIC DNA]</scope>
    <source>
        <strain evidence="3 4">TW-4</strain>
    </source>
</reference>
<keyword evidence="1" id="KW-0812">Transmembrane</keyword>
<keyword evidence="4" id="KW-1185">Reference proteome</keyword>
<evidence type="ECO:0000313" key="3">
    <source>
        <dbReference type="EMBL" id="NML94042.1"/>
    </source>
</evidence>
<dbReference type="Pfam" id="PF07811">
    <property type="entry name" value="TadE"/>
    <property type="match status" value="1"/>
</dbReference>
<organism evidence="3 4">
    <name type="scientific">Novosphingobium olei</name>
    <dbReference type="NCBI Taxonomy" id="2728851"/>
    <lineage>
        <taxon>Bacteria</taxon>
        <taxon>Pseudomonadati</taxon>
        <taxon>Pseudomonadota</taxon>
        <taxon>Alphaproteobacteria</taxon>
        <taxon>Sphingomonadales</taxon>
        <taxon>Sphingomonadaceae</taxon>
        <taxon>Novosphingobium</taxon>
    </lineage>
</organism>
<dbReference type="InterPro" id="IPR012495">
    <property type="entry name" value="TadE-like_dom"/>
</dbReference>
<gene>
    <name evidence="3" type="ORF">HHL27_10240</name>
</gene>
<comment type="caution">
    <text evidence="3">The sequence shown here is derived from an EMBL/GenBank/DDBJ whole genome shotgun (WGS) entry which is preliminary data.</text>
</comment>
<dbReference type="Proteomes" id="UP000583556">
    <property type="component" value="Unassembled WGS sequence"/>
</dbReference>
<keyword evidence="1" id="KW-1133">Transmembrane helix</keyword>
<evidence type="ECO:0000313" key="4">
    <source>
        <dbReference type="Proteomes" id="UP000583556"/>
    </source>
</evidence>
<name>A0A7Y0GAW3_9SPHN</name>
<keyword evidence="1" id="KW-0472">Membrane</keyword>
<sequence length="154" mass="16373">MMMRLHRTLGHLTRSGDGSVVIEFAFLAPLLALLGLGTVDLTRMVARRTALQAALSESTQIVLAATPDNDAKITALKSVLSTTTGVSTANIAISTVYRCGVDTTFVSLPGYCSVTGEIGKYLQISITDTFTPMWTQFGVGAPITSSMQRTIQLS</sequence>
<dbReference type="RefSeq" id="WP_169493320.1">
    <property type="nucleotide sequence ID" value="NZ_AP029021.1"/>
</dbReference>
<accession>A0A7Y0GAW3</accession>
<feature type="domain" description="TadE-like" evidence="2">
    <location>
        <begin position="18"/>
        <end position="58"/>
    </location>
</feature>
<proteinExistence type="predicted"/>
<evidence type="ECO:0000259" key="2">
    <source>
        <dbReference type="Pfam" id="PF07811"/>
    </source>
</evidence>
<dbReference type="AlphaFoldDB" id="A0A7Y0GAW3"/>
<evidence type="ECO:0000256" key="1">
    <source>
        <dbReference type="SAM" id="Phobius"/>
    </source>
</evidence>
<protein>
    <recommendedName>
        <fullName evidence="2">TadE-like domain-containing protein</fullName>
    </recommendedName>
</protein>
<dbReference type="EMBL" id="JABBGM010000004">
    <property type="protein sequence ID" value="NML94042.1"/>
    <property type="molecule type" value="Genomic_DNA"/>
</dbReference>
<feature type="transmembrane region" description="Helical" evidence="1">
    <location>
        <begin position="20"/>
        <end position="39"/>
    </location>
</feature>